<comment type="caution">
    <text evidence="2">The sequence shown here is derived from an EMBL/GenBank/DDBJ whole genome shotgun (WGS) entry which is preliminary data.</text>
</comment>
<reference evidence="2" key="2">
    <citation type="submission" date="2022-01" db="EMBL/GenBank/DDBJ databases">
        <authorList>
            <person name="Yamashiro T."/>
            <person name="Shiraishi A."/>
            <person name="Satake H."/>
            <person name="Nakayama K."/>
        </authorList>
    </citation>
    <scope>NUCLEOTIDE SEQUENCE</scope>
</reference>
<proteinExistence type="predicted"/>
<dbReference type="EMBL" id="BQNB010014246">
    <property type="protein sequence ID" value="GJT25869.1"/>
    <property type="molecule type" value="Genomic_DNA"/>
</dbReference>
<evidence type="ECO:0000313" key="3">
    <source>
        <dbReference type="Proteomes" id="UP001151760"/>
    </source>
</evidence>
<organism evidence="2 3">
    <name type="scientific">Tanacetum coccineum</name>
    <dbReference type="NCBI Taxonomy" id="301880"/>
    <lineage>
        <taxon>Eukaryota</taxon>
        <taxon>Viridiplantae</taxon>
        <taxon>Streptophyta</taxon>
        <taxon>Embryophyta</taxon>
        <taxon>Tracheophyta</taxon>
        <taxon>Spermatophyta</taxon>
        <taxon>Magnoliopsida</taxon>
        <taxon>eudicotyledons</taxon>
        <taxon>Gunneridae</taxon>
        <taxon>Pentapetalae</taxon>
        <taxon>asterids</taxon>
        <taxon>campanulids</taxon>
        <taxon>Asterales</taxon>
        <taxon>Asteraceae</taxon>
        <taxon>Asteroideae</taxon>
        <taxon>Anthemideae</taxon>
        <taxon>Anthemidinae</taxon>
        <taxon>Tanacetum</taxon>
    </lineage>
</organism>
<sequence length="295" mass="33130">MAIRQDSHSLPILFKQLDISAAVTGEKYSNNNHPFQLKFSSWSFHSELPSILHYQCTQGAAPVSDASSCQTVNTGRLDYDDSPMPELEIFHKFETGIFNEASYDEEGVITDFNSLPTEIEENHKRLAECYSSGQLGFKPSRRTVYSSKLQQVMGFCNLPHDVGNIVAQGYTQEEGIDYDEVFAPVARIKAIRLFLAFASFMGFIVFQMDVKSAFLYGTIDEEVYVHNLHGLVIQIILQSMDTRRGTIDKTFIHTKDKTDINAVPRHISNESMGEPPTFFLMTSTNSSTATLPVLT</sequence>
<dbReference type="Proteomes" id="UP001151760">
    <property type="component" value="Unassembled WGS sequence"/>
</dbReference>
<protein>
    <submittedName>
        <fullName evidence="2">Ribonuclease H-like domain-containing protein</fullName>
    </submittedName>
</protein>
<name>A0ABQ5CLV6_9ASTR</name>
<keyword evidence="3" id="KW-1185">Reference proteome</keyword>
<accession>A0ABQ5CLV6</accession>
<dbReference type="InterPro" id="IPR013103">
    <property type="entry name" value="RVT_2"/>
</dbReference>
<evidence type="ECO:0000259" key="1">
    <source>
        <dbReference type="Pfam" id="PF07727"/>
    </source>
</evidence>
<reference evidence="2" key="1">
    <citation type="journal article" date="2022" name="Int. J. Mol. Sci.">
        <title>Draft Genome of Tanacetum Coccineum: Genomic Comparison of Closely Related Tanacetum-Family Plants.</title>
        <authorList>
            <person name="Yamashiro T."/>
            <person name="Shiraishi A."/>
            <person name="Nakayama K."/>
            <person name="Satake H."/>
        </authorList>
    </citation>
    <scope>NUCLEOTIDE SEQUENCE</scope>
</reference>
<evidence type="ECO:0000313" key="2">
    <source>
        <dbReference type="EMBL" id="GJT25869.1"/>
    </source>
</evidence>
<gene>
    <name evidence="2" type="ORF">Tco_0895806</name>
</gene>
<feature type="domain" description="Reverse transcriptase Ty1/copia-type" evidence="1">
    <location>
        <begin position="164"/>
        <end position="233"/>
    </location>
</feature>
<dbReference type="Pfam" id="PF07727">
    <property type="entry name" value="RVT_2"/>
    <property type="match status" value="1"/>
</dbReference>